<organism evidence="1 2">
    <name type="scientific">Streptomyces aurantiacus</name>
    <dbReference type="NCBI Taxonomy" id="47760"/>
    <lineage>
        <taxon>Bacteria</taxon>
        <taxon>Bacillati</taxon>
        <taxon>Actinomycetota</taxon>
        <taxon>Actinomycetes</taxon>
        <taxon>Kitasatosporales</taxon>
        <taxon>Streptomycetaceae</taxon>
        <taxon>Streptomyces</taxon>
        <taxon>Streptomyces aurantiacus group</taxon>
    </lineage>
</organism>
<protein>
    <submittedName>
        <fullName evidence="1">Uncharacterized protein</fullName>
    </submittedName>
</protein>
<sequence>MKGAALSAVRFRSRLSSGPFLQPSAFRREAWNEGAAQPQQAAEVAAWALPFGTGTPQSTPPASSWNISVQ</sequence>
<dbReference type="Proteomes" id="UP000516444">
    <property type="component" value="Chromosome"/>
</dbReference>
<dbReference type="KEGG" id="sgm:GCM10017557_51400"/>
<proteinExistence type="predicted"/>
<evidence type="ECO:0000313" key="1">
    <source>
        <dbReference type="EMBL" id="BCL30281.1"/>
    </source>
</evidence>
<keyword evidence="2" id="KW-1185">Reference proteome</keyword>
<gene>
    <name evidence="1" type="ORF">GCM10017557_51400</name>
</gene>
<reference evidence="1 2" key="1">
    <citation type="journal article" date="2014" name="Int. J. Syst. Evol. Microbiol.">
        <title>Complete genome sequence of Corynebacterium casei LMG S-19264T (=DSM 44701T), isolated from a smear-ripened cheese.</title>
        <authorList>
            <consortium name="US DOE Joint Genome Institute (JGI-PGF)"/>
            <person name="Walter F."/>
            <person name="Albersmeier A."/>
            <person name="Kalinowski J."/>
            <person name="Ruckert C."/>
        </authorList>
    </citation>
    <scope>NUCLEOTIDE SEQUENCE [LARGE SCALE GENOMIC DNA]</scope>
    <source>
        <strain evidence="1 2">JCM 4677</strain>
    </source>
</reference>
<dbReference type="AlphaFoldDB" id="A0A7G1P6L8"/>
<accession>A0A7G1P6L8</accession>
<evidence type="ECO:0000313" key="2">
    <source>
        <dbReference type="Proteomes" id="UP000516444"/>
    </source>
</evidence>
<name>A0A7G1P6L8_9ACTN</name>
<dbReference type="EMBL" id="AP023440">
    <property type="protein sequence ID" value="BCL30281.1"/>
    <property type="molecule type" value="Genomic_DNA"/>
</dbReference>